<gene>
    <name evidence="5" type="ORF">M422DRAFT_187205</name>
</gene>
<evidence type="ECO:0000313" key="6">
    <source>
        <dbReference type="Proteomes" id="UP000054279"/>
    </source>
</evidence>
<dbReference type="AlphaFoldDB" id="A0A0C9UZB9"/>
<proteinExistence type="inferred from homology"/>
<reference evidence="5 6" key="1">
    <citation type="submission" date="2014-06" db="EMBL/GenBank/DDBJ databases">
        <title>Evolutionary Origins and Diversification of the Mycorrhizal Mutualists.</title>
        <authorList>
            <consortium name="DOE Joint Genome Institute"/>
            <consortium name="Mycorrhizal Genomics Consortium"/>
            <person name="Kohler A."/>
            <person name="Kuo A."/>
            <person name="Nagy L.G."/>
            <person name="Floudas D."/>
            <person name="Copeland A."/>
            <person name="Barry K.W."/>
            <person name="Cichocki N."/>
            <person name="Veneault-Fourrey C."/>
            <person name="LaButti K."/>
            <person name="Lindquist E.A."/>
            <person name="Lipzen A."/>
            <person name="Lundell T."/>
            <person name="Morin E."/>
            <person name="Murat C."/>
            <person name="Riley R."/>
            <person name="Ohm R."/>
            <person name="Sun H."/>
            <person name="Tunlid A."/>
            <person name="Henrissat B."/>
            <person name="Grigoriev I.V."/>
            <person name="Hibbett D.S."/>
            <person name="Martin F."/>
        </authorList>
    </citation>
    <scope>NUCLEOTIDE SEQUENCE [LARGE SCALE GENOMIC DNA]</scope>
    <source>
        <strain evidence="5 6">SS14</strain>
    </source>
</reference>
<dbReference type="InterPro" id="IPR010829">
    <property type="entry name" value="Cerato-platanin"/>
</dbReference>
<dbReference type="Proteomes" id="UP000054279">
    <property type="component" value="Unassembled WGS sequence"/>
</dbReference>
<dbReference type="SUPFAM" id="SSF50685">
    <property type="entry name" value="Barwin-like endoglucanases"/>
    <property type="match status" value="1"/>
</dbReference>
<sequence>MQLTALFPTLAIFATSSLAAATSGSFATSSTYDNYYDNPLNSLNGVACSNGANGLVTKGFTTFNTLPSFPHIGGAQAVESWNSTNCGTCWALTFGSKTINVLAVDHAANGFNIAQTALDELTGGKAVQIGRVDITAKQVPESQCGL</sequence>
<name>A0A0C9UZB9_SPHS4</name>
<feature type="chain" id="PRO_5002204467" description="Cerato-platanin" evidence="4">
    <location>
        <begin position="20"/>
        <end position="146"/>
    </location>
</feature>
<dbReference type="Pfam" id="PF07249">
    <property type="entry name" value="Cerato-platanin"/>
    <property type="match status" value="1"/>
</dbReference>
<protein>
    <recommendedName>
        <fullName evidence="7">Cerato-platanin</fullName>
    </recommendedName>
</protein>
<feature type="signal peptide" evidence="4">
    <location>
        <begin position="1"/>
        <end position="19"/>
    </location>
</feature>
<evidence type="ECO:0000256" key="4">
    <source>
        <dbReference type="SAM" id="SignalP"/>
    </source>
</evidence>
<dbReference type="HOGENOM" id="CLU_111635_0_0_1"/>
<evidence type="ECO:0008006" key="7">
    <source>
        <dbReference type="Google" id="ProtNLM"/>
    </source>
</evidence>
<evidence type="ECO:0000256" key="2">
    <source>
        <dbReference type="ARBA" id="ARBA00010421"/>
    </source>
</evidence>
<keyword evidence="6" id="KW-1185">Reference proteome</keyword>
<comment type="similarity">
    <text evidence="2">Belongs to the cerato-platanin family.</text>
</comment>
<evidence type="ECO:0000256" key="1">
    <source>
        <dbReference type="ARBA" id="ARBA00004613"/>
    </source>
</evidence>
<organism evidence="5 6">
    <name type="scientific">Sphaerobolus stellatus (strain SS14)</name>
    <dbReference type="NCBI Taxonomy" id="990650"/>
    <lineage>
        <taxon>Eukaryota</taxon>
        <taxon>Fungi</taxon>
        <taxon>Dikarya</taxon>
        <taxon>Basidiomycota</taxon>
        <taxon>Agaricomycotina</taxon>
        <taxon>Agaricomycetes</taxon>
        <taxon>Phallomycetidae</taxon>
        <taxon>Geastrales</taxon>
        <taxon>Sphaerobolaceae</taxon>
        <taxon>Sphaerobolus</taxon>
    </lineage>
</organism>
<dbReference type="InterPro" id="IPR036908">
    <property type="entry name" value="RlpA-like_sf"/>
</dbReference>
<comment type="subcellular location">
    <subcellularLocation>
        <location evidence="1">Secreted</location>
    </subcellularLocation>
</comment>
<dbReference type="Gene3D" id="2.40.40.10">
    <property type="entry name" value="RlpA-like domain"/>
    <property type="match status" value="1"/>
</dbReference>
<dbReference type="EMBL" id="KN837262">
    <property type="protein sequence ID" value="KIJ30435.1"/>
    <property type="molecule type" value="Genomic_DNA"/>
</dbReference>
<dbReference type="OrthoDB" id="4898945at2759"/>
<evidence type="ECO:0000256" key="3">
    <source>
        <dbReference type="ARBA" id="ARBA00022525"/>
    </source>
</evidence>
<accession>A0A0C9UZB9</accession>
<keyword evidence="3" id="KW-0964">Secreted</keyword>
<dbReference type="CDD" id="cd22778">
    <property type="entry name" value="DPBB_CEPL-like"/>
    <property type="match status" value="1"/>
</dbReference>
<keyword evidence="4" id="KW-0732">Signal</keyword>
<evidence type="ECO:0000313" key="5">
    <source>
        <dbReference type="EMBL" id="KIJ30435.1"/>
    </source>
</evidence>
<dbReference type="GO" id="GO:0005576">
    <property type="term" value="C:extracellular region"/>
    <property type="evidence" value="ECO:0007669"/>
    <property type="project" value="UniProtKB-SubCell"/>
</dbReference>